<evidence type="ECO:0000256" key="4">
    <source>
        <dbReference type="ARBA" id="ARBA00022559"/>
    </source>
</evidence>
<dbReference type="InterPro" id="IPR024708">
    <property type="entry name" value="Catalase_AS"/>
</dbReference>
<evidence type="ECO:0000256" key="11">
    <source>
        <dbReference type="RuleBase" id="RU004142"/>
    </source>
</evidence>
<evidence type="ECO:0000256" key="2">
    <source>
        <dbReference type="ARBA" id="ARBA00005329"/>
    </source>
</evidence>
<dbReference type="Gene3D" id="1.20.1370.20">
    <property type="match status" value="1"/>
</dbReference>
<evidence type="ECO:0000313" key="13">
    <source>
        <dbReference type="EMBL" id="RDB22294.1"/>
    </source>
</evidence>
<dbReference type="InParanoid" id="A0A369JSF6"/>
<dbReference type="GO" id="GO:0020037">
    <property type="term" value="F:heme binding"/>
    <property type="evidence" value="ECO:0007669"/>
    <property type="project" value="InterPro"/>
</dbReference>
<dbReference type="SUPFAM" id="SSF52317">
    <property type="entry name" value="Class I glutamine amidotransferase-like"/>
    <property type="match status" value="1"/>
</dbReference>
<evidence type="ECO:0000256" key="7">
    <source>
        <dbReference type="ARBA" id="ARBA00023002"/>
    </source>
</evidence>
<keyword evidence="8 10" id="KW-0408">Iron</keyword>
<dbReference type="SUPFAM" id="SSF56634">
    <property type="entry name" value="Heme-dependent catalase-like"/>
    <property type="match status" value="1"/>
</dbReference>
<evidence type="ECO:0000256" key="1">
    <source>
        <dbReference type="ARBA" id="ARBA00001971"/>
    </source>
</evidence>
<feature type="domain" description="Catalase core" evidence="12">
    <location>
        <begin position="140"/>
        <end position="530"/>
    </location>
</feature>
<evidence type="ECO:0000256" key="8">
    <source>
        <dbReference type="ARBA" id="ARBA00023004"/>
    </source>
</evidence>
<comment type="function">
    <text evidence="11">Catalyzes the degradation of hydrogen peroxide (H(2)O(2)) generated by peroxisomal oxidases to water and oxygen, thereby protecting cells from the toxic effects of hydrogen peroxide.</text>
</comment>
<dbReference type="Gene3D" id="2.40.180.10">
    <property type="entry name" value="Catalase core domain"/>
    <property type="match status" value="1"/>
</dbReference>
<dbReference type="PANTHER" id="PTHR42821">
    <property type="entry name" value="CATALASE"/>
    <property type="match status" value="1"/>
</dbReference>
<dbReference type="PANTHER" id="PTHR42821:SF1">
    <property type="entry name" value="CATALASE-B"/>
    <property type="match status" value="1"/>
</dbReference>
<sequence length="842" mass="93100">MRKPTVNLPSFADFSKSSQVLFNIKRLADRPIPTPDRTLSLRTSDLAPADAKVSVWRTNGDAHHWRLFKPTGIKGDIICNGSLITTGSSNCIISNEPTMSESVGQTIKRTFTNATSTAKVADLSRDTIDPTPSGPGSILTTDHGVKVSDTDNWLKVSGDGTGPFLLEDQIAREKIHRFDHERIPERVVHARGTGAHGYFKVFDDSASKYTYAPVLTDPSRTTSVFVRFSTVQGSRGSADTVRDARGFAVKMYTEEGNWDLVGNDIPVFFIQDAIKFPDVIHAVKPEPHNEVPQGQSAHNNFWDFAGLQPESAHMVMWVMSDRGIPRSFRMMQGFGVNTYTLLNADGKRFFVKFHFIPELGVHSLTWDEALKICGQDPDFHRKDLNEALENGNPAKWTFAIQTIPEADEHNFDFDILDATKLWPEELVPLQPIGELVVNRPVDEFFPETEQVAFCTSHIVPGIGFSDDPLLQGRNFSYFDTQITRLGINWEQIPINRPVCPVMNHQRGGQQQHRIVKGEINYWPNRKNVGPPVPASEGGYAEFQQKVSGIKQRVRGAKFQEHFNQAQLFYNSLAPHEKAHLIAAISFELSHCDDPVVYRSYVTNVLSKIDVDLAQAVARNVGGPVPIESDVQVNQGKKSAPLSQIYYMPTKPMIKSRRIVILVADGFNAVEVGAVKALLGSAGAVSFIVGPRRGEVFPEGSAEVGVMVDHHYEGQRSTMFDALFIPSGKEHAEALMSNGRTVHWVREAFGHCKTIGAIGEGIAFVQQALALPELSFAPKLDRDDVTTSYGVVTAGKYGVVSAAHDALTIGAGPKGFVANFAFEMSKHRCWEREMDGLTSKVAF</sequence>
<keyword evidence="6 10" id="KW-0479">Metal-binding</keyword>
<dbReference type="InterPro" id="IPR029062">
    <property type="entry name" value="Class_I_gatase-like"/>
</dbReference>
<dbReference type="SMART" id="SM01060">
    <property type="entry name" value="Catalase"/>
    <property type="match status" value="1"/>
</dbReference>
<comment type="catalytic activity">
    <reaction evidence="10">
        <text>2 H2O2 = O2 + 2 H2O</text>
        <dbReference type="Rhea" id="RHEA:20309"/>
        <dbReference type="ChEBI" id="CHEBI:15377"/>
        <dbReference type="ChEBI" id="CHEBI:15379"/>
        <dbReference type="ChEBI" id="CHEBI:16240"/>
        <dbReference type="EC" id="1.11.1.6"/>
    </reaction>
</comment>
<dbReference type="Pfam" id="PF00199">
    <property type="entry name" value="Catalase"/>
    <property type="match status" value="1"/>
</dbReference>
<dbReference type="EMBL" id="LUEZ02000052">
    <property type="protein sequence ID" value="RDB22294.1"/>
    <property type="molecule type" value="Genomic_DNA"/>
</dbReference>
<comment type="similarity">
    <text evidence="2 10">Belongs to the catalase family.</text>
</comment>
<evidence type="ECO:0000256" key="3">
    <source>
        <dbReference type="ARBA" id="ARBA00012314"/>
    </source>
</evidence>
<evidence type="ECO:0000256" key="6">
    <source>
        <dbReference type="ARBA" id="ARBA00022723"/>
    </source>
</evidence>
<dbReference type="PROSITE" id="PS00437">
    <property type="entry name" value="CATALASE_1"/>
    <property type="match status" value="1"/>
</dbReference>
<keyword evidence="5 10" id="KW-0349">Heme</keyword>
<dbReference type="GO" id="GO:0005829">
    <property type="term" value="C:cytosol"/>
    <property type="evidence" value="ECO:0007669"/>
    <property type="project" value="TreeGrafter"/>
</dbReference>
<dbReference type="PROSITE" id="PS00438">
    <property type="entry name" value="CATALASE_2"/>
    <property type="match status" value="1"/>
</dbReference>
<organism evidence="13 14">
    <name type="scientific">Hypsizygus marmoreus</name>
    <name type="common">White beech mushroom</name>
    <name type="synonym">Agaricus marmoreus</name>
    <dbReference type="NCBI Taxonomy" id="39966"/>
    <lineage>
        <taxon>Eukaryota</taxon>
        <taxon>Fungi</taxon>
        <taxon>Dikarya</taxon>
        <taxon>Basidiomycota</taxon>
        <taxon>Agaricomycotina</taxon>
        <taxon>Agaricomycetes</taxon>
        <taxon>Agaricomycetidae</taxon>
        <taxon>Agaricales</taxon>
        <taxon>Tricholomatineae</taxon>
        <taxon>Lyophyllaceae</taxon>
        <taxon>Hypsizygus</taxon>
    </lineage>
</organism>
<comment type="cofactor">
    <cofactor evidence="1">
        <name>heme</name>
        <dbReference type="ChEBI" id="CHEBI:30413"/>
    </cofactor>
</comment>
<dbReference type="EC" id="1.11.1.6" evidence="3 10"/>
<dbReference type="InterPro" id="IPR020835">
    <property type="entry name" value="Catalase_sf"/>
</dbReference>
<keyword evidence="7 10" id="KW-0560">Oxidoreductase</keyword>
<dbReference type="GO" id="GO:0004096">
    <property type="term" value="F:catalase activity"/>
    <property type="evidence" value="ECO:0007669"/>
    <property type="project" value="UniProtKB-EC"/>
</dbReference>
<accession>A0A369JSF6</accession>
<comment type="caution">
    <text evidence="13">The sequence shown here is derived from an EMBL/GenBank/DDBJ whole genome shotgun (WGS) entry which is preliminary data.</text>
</comment>
<gene>
    <name evidence="13" type="primary">cat-1</name>
    <name evidence="13" type="ORF">Hypma_010620</name>
</gene>
<dbReference type="Gene3D" id="3.40.50.880">
    <property type="match status" value="1"/>
</dbReference>
<reference evidence="13" key="1">
    <citation type="submission" date="2018-04" db="EMBL/GenBank/DDBJ databases">
        <title>Whole genome sequencing of Hypsizygus marmoreus.</title>
        <authorList>
            <person name="Choi I.-G."/>
            <person name="Min B."/>
            <person name="Kim J.-G."/>
            <person name="Kim S."/>
            <person name="Oh Y.-L."/>
            <person name="Kong W.-S."/>
            <person name="Park H."/>
            <person name="Jeong J."/>
            <person name="Song E.-S."/>
        </authorList>
    </citation>
    <scope>NUCLEOTIDE SEQUENCE [LARGE SCALE GENOMIC DNA]</scope>
    <source>
        <strain evidence="13">51987-8</strain>
    </source>
</reference>
<dbReference type="Pfam" id="PF18011">
    <property type="entry name" value="Catalase_C"/>
    <property type="match status" value="1"/>
</dbReference>
<dbReference type="InterPro" id="IPR024712">
    <property type="entry name" value="Catalase_clade2"/>
</dbReference>
<dbReference type="InterPro" id="IPR041399">
    <property type="entry name" value="Catalase_large_C"/>
</dbReference>
<evidence type="ECO:0000256" key="9">
    <source>
        <dbReference type="ARBA" id="ARBA00023324"/>
    </source>
</evidence>
<dbReference type="Pfam" id="PF06628">
    <property type="entry name" value="Catalase-rel"/>
    <property type="match status" value="1"/>
</dbReference>
<dbReference type="InterPro" id="IPR002226">
    <property type="entry name" value="Catalase_haem_BS"/>
</dbReference>
<evidence type="ECO:0000256" key="10">
    <source>
        <dbReference type="RuleBase" id="RU000498"/>
    </source>
</evidence>
<dbReference type="GO" id="GO:0042744">
    <property type="term" value="P:hydrogen peroxide catabolic process"/>
    <property type="evidence" value="ECO:0007669"/>
    <property type="project" value="UniProtKB-KW"/>
</dbReference>
<dbReference type="Proteomes" id="UP000076154">
    <property type="component" value="Unassembled WGS sequence"/>
</dbReference>
<dbReference type="InterPro" id="IPR018028">
    <property type="entry name" value="Catalase"/>
</dbReference>
<dbReference type="STRING" id="39966.A0A369JSF6"/>
<protein>
    <recommendedName>
        <fullName evidence="3 10">Catalase</fullName>
        <ecNumber evidence="3 10">1.11.1.6</ecNumber>
    </recommendedName>
</protein>
<dbReference type="PROSITE" id="PS51402">
    <property type="entry name" value="CATALASE_3"/>
    <property type="match status" value="1"/>
</dbReference>
<dbReference type="GO" id="GO:0046872">
    <property type="term" value="F:metal ion binding"/>
    <property type="evidence" value="ECO:0007669"/>
    <property type="project" value="UniProtKB-KW"/>
</dbReference>
<evidence type="ECO:0000259" key="12">
    <source>
        <dbReference type="SMART" id="SM01060"/>
    </source>
</evidence>
<dbReference type="OrthoDB" id="6880011at2759"/>
<dbReference type="PRINTS" id="PR00067">
    <property type="entry name" value="CATALASE"/>
</dbReference>
<evidence type="ECO:0000256" key="5">
    <source>
        <dbReference type="ARBA" id="ARBA00022617"/>
    </source>
</evidence>
<dbReference type="InterPro" id="IPR011614">
    <property type="entry name" value="Catalase_core"/>
</dbReference>
<keyword evidence="9 10" id="KW-0376">Hydrogen peroxide</keyword>
<evidence type="ECO:0000313" key="14">
    <source>
        <dbReference type="Proteomes" id="UP000076154"/>
    </source>
</evidence>
<dbReference type="InterPro" id="IPR010582">
    <property type="entry name" value="Catalase_immune_responsive"/>
</dbReference>
<keyword evidence="4 10" id="KW-0575">Peroxidase</keyword>
<dbReference type="CDD" id="cd03132">
    <property type="entry name" value="GATase1_catalase"/>
    <property type="match status" value="1"/>
</dbReference>
<dbReference type="AlphaFoldDB" id="A0A369JSF6"/>
<proteinExistence type="inferred from homology"/>
<dbReference type="GO" id="GO:0006979">
    <property type="term" value="P:response to oxidative stress"/>
    <property type="evidence" value="ECO:0007669"/>
    <property type="project" value="InterPro"/>
</dbReference>
<dbReference type="FunFam" id="2.40.180.10:FF:000003">
    <property type="entry name" value="Catalase"/>
    <property type="match status" value="1"/>
</dbReference>
<name>A0A369JSF6_HYPMA</name>
<dbReference type="InterPro" id="IPR043156">
    <property type="entry name" value="Catalase_clade2_helical"/>
</dbReference>
<keyword evidence="14" id="KW-1185">Reference proteome</keyword>